<dbReference type="InterPro" id="IPR001760">
    <property type="entry name" value="Opsin"/>
</dbReference>
<evidence type="ECO:0000256" key="4">
    <source>
        <dbReference type="ARBA" id="ARBA00022606"/>
    </source>
</evidence>
<feature type="transmembrane region" description="Helical" evidence="15">
    <location>
        <begin position="67"/>
        <end position="93"/>
    </location>
</feature>
<keyword evidence="5 15" id="KW-0812">Transmembrane</keyword>
<evidence type="ECO:0000256" key="12">
    <source>
        <dbReference type="ARBA" id="ARBA00023170"/>
    </source>
</evidence>
<feature type="transmembrane region" description="Helical" evidence="15">
    <location>
        <begin position="105"/>
        <end position="124"/>
    </location>
</feature>
<dbReference type="Gene3D" id="1.20.1070.10">
    <property type="entry name" value="Rhodopsin 7-helix transmembrane proteins"/>
    <property type="match status" value="1"/>
</dbReference>
<gene>
    <name evidence="16" type="ORF">APZ42_030782</name>
</gene>
<evidence type="ECO:0000256" key="10">
    <source>
        <dbReference type="ARBA" id="ARBA00023136"/>
    </source>
</evidence>
<dbReference type="GO" id="GO:0009881">
    <property type="term" value="F:photoreceptor activity"/>
    <property type="evidence" value="ECO:0007669"/>
    <property type="project" value="UniProtKB-KW"/>
</dbReference>
<evidence type="ECO:0000256" key="3">
    <source>
        <dbReference type="ARBA" id="ARBA00022553"/>
    </source>
</evidence>
<keyword evidence="9 15" id="KW-0297">G-protein coupled receptor</keyword>
<dbReference type="GO" id="GO:0016020">
    <property type="term" value="C:membrane"/>
    <property type="evidence" value="ECO:0007669"/>
    <property type="project" value="UniProtKB-SubCell"/>
</dbReference>
<keyword evidence="17" id="KW-1185">Reference proteome</keyword>
<accession>A0A0P5Z2Y4</accession>
<keyword evidence="13 15" id="KW-0807">Transducer</keyword>
<dbReference type="SUPFAM" id="SSF81321">
    <property type="entry name" value="Family A G protein-coupled receptor-like"/>
    <property type="match status" value="1"/>
</dbReference>
<keyword evidence="8 15" id="KW-0157">Chromophore</keyword>
<dbReference type="PRINTS" id="PR00237">
    <property type="entry name" value="GPCRRHODOPSN"/>
</dbReference>
<evidence type="ECO:0000256" key="6">
    <source>
        <dbReference type="ARBA" id="ARBA00022925"/>
    </source>
</evidence>
<dbReference type="Proteomes" id="UP000076858">
    <property type="component" value="Unassembled WGS sequence"/>
</dbReference>
<dbReference type="GO" id="GO:0007601">
    <property type="term" value="P:visual perception"/>
    <property type="evidence" value="ECO:0007669"/>
    <property type="project" value="UniProtKB-KW"/>
</dbReference>
<keyword evidence="4 15" id="KW-0716">Sensory transduction</keyword>
<dbReference type="STRING" id="35525.A0A0P5Z2Y4"/>
<dbReference type="CDD" id="cd15079">
    <property type="entry name" value="7tmA_photoreceptors_insect"/>
    <property type="match status" value="1"/>
</dbReference>
<proteinExistence type="inferred from homology"/>
<comment type="caution">
    <text evidence="16">The sequence shown here is derived from an EMBL/GenBank/DDBJ whole genome shotgun (WGS) entry which is preliminary data.</text>
</comment>
<keyword evidence="11" id="KW-1015">Disulfide bond</keyword>
<dbReference type="InterPro" id="IPR017452">
    <property type="entry name" value="GPCR_Rhodpsn_7TM"/>
</dbReference>
<dbReference type="PROSITE" id="PS50262">
    <property type="entry name" value="G_PROTEIN_RECEP_F1_2"/>
    <property type="match status" value="1"/>
</dbReference>
<sequence length="396" mass="44197">MENVMQEIMNPLSNANASNLIRTARAVQQNVYFGYPAGVSLTDFVTDDMKALVHPHWSKFPPVNPMWHYLLGTIYIFLGMISLFGNGVVISLFTKTKELRSTANMFVVNLAFSDFCMMVTQFPMFVHNSFNGGIWLFGPAACELYACTGSIFGATSICTMAVIAYDRYNVIVKGMSGTRMTSKKATILIACCWTYATVWSIMPYFGFGRYIPEGILDSCSFDYLTRDQQTKVFGLCLFFFLYCIPLSFITFCYYFIVKTIFEHENTLREQAKRMNVSSLRTNADSNATSAEIRIAKVALCNIALWAAMWTPYAAIVLQGLLGDQSSITPLVTILPALIAKSASICNPVVYAISHPKFRLALQEKYPWFCINEPIKADNDSVCSTKTAVSSTPSEST</sequence>
<feature type="transmembrane region" description="Helical" evidence="15">
    <location>
        <begin position="185"/>
        <end position="207"/>
    </location>
</feature>
<keyword evidence="6 15" id="KW-0681">Retinal protein</keyword>
<dbReference type="OrthoDB" id="9996086at2759"/>
<feature type="transmembrane region" description="Helical" evidence="15">
    <location>
        <begin position="302"/>
        <end position="321"/>
    </location>
</feature>
<dbReference type="PRINTS" id="PR00577">
    <property type="entry name" value="OPSINRH3RH4"/>
</dbReference>
<evidence type="ECO:0000256" key="9">
    <source>
        <dbReference type="ARBA" id="ARBA00023040"/>
    </source>
</evidence>
<dbReference type="PRINTS" id="PR00238">
    <property type="entry name" value="OPSIN"/>
</dbReference>
<evidence type="ECO:0000313" key="16">
    <source>
        <dbReference type="EMBL" id="KZS05829.1"/>
    </source>
</evidence>
<dbReference type="InterPro" id="IPR000276">
    <property type="entry name" value="GPCR_Rhodpsn"/>
</dbReference>
<dbReference type="FunFam" id="1.20.1070.10:FF:000044">
    <property type="entry name" value="Opsin, ultraviolet-sensitive"/>
    <property type="match status" value="1"/>
</dbReference>
<dbReference type="AlphaFoldDB" id="A0A0P5Z2Y4"/>
<evidence type="ECO:0000256" key="13">
    <source>
        <dbReference type="ARBA" id="ARBA00023224"/>
    </source>
</evidence>
<dbReference type="InterPro" id="IPR050125">
    <property type="entry name" value="GPCR_opsins"/>
</dbReference>
<evidence type="ECO:0000256" key="15">
    <source>
        <dbReference type="RuleBase" id="RU004951"/>
    </source>
</evidence>
<keyword evidence="7 15" id="KW-1133">Transmembrane helix</keyword>
<keyword evidence="10 15" id="KW-0472">Membrane</keyword>
<dbReference type="GO" id="GO:0007602">
    <property type="term" value="P:phototransduction"/>
    <property type="evidence" value="ECO:0007669"/>
    <property type="project" value="UniProtKB-KW"/>
</dbReference>
<dbReference type="PROSITE" id="PS00237">
    <property type="entry name" value="G_PROTEIN_RECEP_F1_1"/>
    <property type="match status" value="1"/>
</dbReference>
<organism evidence="16 17">
    <name type="scientific">Daphnia magna</name>
    <dbReference type="NCBI Taxonomy" id="35525"/>
    <lineage>
        <taxon>Eukaryota</taxon>
        <taxon>Metazoa</taxon>
        <taxon>Ecdysozoa</taxon>
        <taxon>Arthropoda</taxon>
        <taxon>Crustacea</taxon>
        <taxon>Branchiopoda</taxon>
        <taxon>Diplostraca</taxon>
        <taxon>Cladocera</taxon>
        <taxon>Anomopoda</taxon>
        <taxon>Daphniidae</taxon>
        <taxon>Daphnia</taxon>
    </lineage>
</organism>
<evidence type="ECO:0000256" key="7">
    <source>
        <dbReference type="ARBA" id="ARBA00022989"/>
    </source>
</evidence>
<dbReference type="PROSITE" id="PS00238">
    <property type="entry name" value="OPSIN"/>
    <property type="match status" value="1"/>
</dbReference>
<dbReference type="EMBL" id="LRGB01002860">
    <property type="protein sequence ID" value="KZS05829.1"/>
    <property type="molecule type" value="Genomic_DNA"/>
</dbReference>
<evidence type="ECO:0000256" key="11">
    <source>
        <dbReference type="ARBA" id="ARBA00023157"/>
    </source>
</evidence>
<keyword evidence="2 15" id="KW-0600">Photoreceptor protein</keyword>
<feature type="transmembrane region" description="Helical" evidence="15">
    <location>
        <begin position="144"/>
        <end position="165"/>
    </location>
</feature>
<reference evidence="16 17" key="1">
    <citation type="submission" date="2016-03" db="EMBL/GenBank/DDBJ databases">
        <title>EvidentialGene: Evidence-directed Construction of Genes on Genomes.</title>
        <authorList>
            <person name="Gilbert D.G."/>
            <person name="Choi J.-H."/>
            <person name="Mockaitis K."/>
            <person name="Colbourne J."/>
            <person name="Pfrender M."/>
        </authorList>
    </citation>
    <scope>NUCLEOTIDE SEQUENCE [LARGE SCALE GENOMIC DNA]</scope>
    <source>
        <strain evidence="16 17">Xinb3</strain>
        <tissue evidence="16">Complete organism</tissue>
    </source>
</reference>
<name>A0A0P5Z2Y4_9CRUS</name>
<dbReference type="GO" id="GO:0004930">
    <property type="term" value="F:G protein-coupled receptor activity"/>
    <property type="evidence" value="ECO:0007669"/>
    <property type="project" value="UniProtKB-KW"/>
</dbReference>
<protein>
    <submittedName>
        <fullName evidence="16">Opsin Rh1</fullName>
    </submittedName>
</protein>
<keyword evidence="12 15" id="KW-0675">Receptor</keyword>
<comment type="subcellular location">
    <subcellularLocation>
        <location evidence="1 15">Membrane</location>
        <topology evidence="1 15">Multi-pass membrane protein</topology>
    </subcellularLocation>
</comment>
<comment type="similarity">
    <text evidence="15">Belongs to the G-protein coupled receptor 1 family. Opsin subfamily.</text>
</comment>
<evidence type="ECO:0000256" key="5">
    <source>
        <dbReference type="ARBA" id="ARBA00022692"/>
    </source>
</evidence>
<feature type="transmembrane region" description="Helical" evidence="15">
    <location>
        <begin position="327"/>
        <end position="352"/>
    </location>
</feature>
<evidence type="ECO:0000313" key="17">
    <source>
        <dbReference type="Proteomes" id="UP000076858"/>
    </source>
</evidence>
<dbReference type="InterPro" id="IPR027430">
    <property type="entry name" value="Retinal_BS"/>
</dbReference>
<keyword evidence="3" id="KW-0597">Phosphoprotein</keyword>
<dbReference type="PANTHER" id="PTHR24240">
    <property type="entry name" value="OPSIN"/>
    <property type="match status" value="1"/>
</dbReference>
<feature type="transmembrane region" description="Helical" evidence="15">
    <location>
        <begin position="232"/>
        <end position="256"/>
    </location>
</feature>
<evidence type="ECO:0000256" key="14">
    <source>
        <dbReference type="ARBA" id="ARBA00023305"/>
    </source>
</evidence>
<evidence type="ECO:0000256" key="2">
    <source>
        <dbReference type="ARBA" id="ARBA00022543"/>
    </source>
</evidence>
<evidence type="ECO:0000256" key="1">
    <source>
        <dbReference type="ARBA" id="ARBA00004141"/>
    </source>
</evidence>
<keyword evidence="14" id="KW-0844">Vision</keyword>
<dbReference type="Pfam" id="PF00001">
    <property type="entry name" value="7tm_1"/>
    <property type="match status" value="1"/>
</dbReference>
<evidence type="ECO:0000256" key="8">
    <source>
        <dbReference type="ARBA" id="ARBA00022991"/>
    </source>
</evidence>